<accession>A0A3Q3EF47</accession>
<evidence type="ECO:0000256" key="8">
    <source>
        <dbReference type="ARBA" id="ARBA00039526"/>
    </source>
</evidence>
<organism evidence="11 12">
    <name type="scientific">Labrus bergylta</name>
    <name type="common">ballan wrasse</name>
    <dbReference type="NCBI Taxonomy" id="56723"/>
    <lineage>
        <taxon>Eukaryota</taxon>
        <taxon>Metazoa</taxon>
        <taxon>Chordata</taxon>
        <taxon>Craniata</taxon>
        <taxon>Vertebrata</taxon>
        <taxon>Euteleostomi</taxon>
        <taxon>Actinopterygii</taxon>
        <taxon>Neopterygii</taxon>
        <taxon>Teleostei</taxon>
        <taxon>Neoteleostei</taxon>
        <taxon>Acanthomorphata</taxon>
        <taxon>Eupercaria</taxon>
        <taxon>Labriformes</taxon>
        <taxon>Labridae</taxon>
        <taxon>Labrus</taxon>
    </lineage>
</organism>
<proteinExistence type="predicted"/>
<dbReference type="InterPro" id="IPR006612">
    <property type="entry name" value="THAP_Znf"/>
</dbReference>
<dbReference type="SMART" id="SM00980">
    <property type="entry name" value="THAP"/>
    <property type="match status" value="1"/>
</dbReference>
<evidence type="ECO:0000313" key="11">
    <source>
        <dbReference type="Ensembl" id="ENSLBEP00000005993.1"/>
    </source>
</evidence>
<keyword evidence="12" id="KW-1185">Reference proteome</keyword>
<evidence type="ECO:0000256" key="6">
    <source>
        <dbReference type="ARBA" id="ARBA00023125"/>
    </source>
</evidence>
<dbReference type="AlphaFoldDB" id="A0A3Q3EF47"/>
<evidence type="ECO:0000256" key="3">
    <source>
        <dbReference type="ARBA" id="ARBA00022771"/>
    </source>
</evidence>
<evidence type="ECO:0000256" key="4">
    <source>
        <dbReference type="ARBA" id="ARBA00022833"/>
    </source>
</evidence>
<name>A0A3Q3EF47_9LABR</name>
<evidence type="ECO:0000256" key="5">
    <source>
        <dbReference type="ARBA" id="ARBA00023054"/>
    </source>
</evidence>
<comment type="subcellular location">
    <subcellularLocation>
        <location evidence="1">Nucleus</location>
    </subcellularLocation>
</comment>
<sequence>MPRYCAVKLCRNRGGAASKQEDKRISFYPFPLQDKPRLQKWVHNMKREEWTPSRHQYLCSEHFTEDCFDIRWGIRYLKNTAIPTTFPSTEDVSIRLNVLRWVYFEVLCGNVSLIFVLLQRLYVGESSSALLIVLNPDNSMNMNQQQDLSPTSLPLGPELVIIVFWLNERPNLI</sequence>
<dbReference type="SUPFAM" id="SSF57716">
    <property type="entry name" value="Glucocorticoid receptor-like (DNA-binding domain)"/>
    <property type="match status" value="1"/>
</dbReference>
<keyword evidence="4" id="KW-0862">Zinc</keyword>
<evidence type="ECO:0000256" key="2">
    <source>
        <dbReference type="ARBA" id="ARBA00022723"/>
    </source>
</evidence>
<feature type="domain" description="THAP-type" evidence="10">
    <location>
        <begin position="1"/>
        <end position="86"/>
    </location>
</feature>
<reference evidence="11" key="1">
    <citation type="submission" date="2025-08" db="UniProtKB">
        <authorList>
            <consortium name="Ensembl"/>
        </authorList>
    </citation>
    <scope>IDENTIFICATION</scope>
</reference>
<evidence type="ECO:0000256" key="1">
    <source>
        <dbReference type="ARBA" id="ARBA00004123"/>
    </source>
</evidence>
<dbReference type="GeneTree" id="ENSGT00940000164630"/>
<dbReference type="GO" id="GO:0008270">
    <property type="term" value="F:zinc ion binding"/>
    <property type="evidence" value="ECO:0007669"/>
    <property type="project" value="UniProtKB-KW"/>
</dbReference>
<evidence type="ECO:0000259" key="10">
    <source>
        <dbReference type="PROSITE" id="PS50950"/>
    </source>
</evidence>
<dbReference type="SMART" id="SM00692">
    <property type="entry name" value="DM3"/>
    <property type="match status" value="1"/>
</dbReference>
<dbReference type="PANTHER" id="PTHR46927">
    <property type="entry name" value="AGAP005574-PA"/>
    <property type="match status" value="1"/>
</dbReference>
<evidence type="ECO:0000256" key="9">
    <source>
        <dbReference type="PROSITE-ProRule" id="PRU00309"/>
    </source>
</evidence>
<evidence type="ECO:0000256" key="7">
    <source>
        <dbReference type="ARBA" id="ARBA00023242"/>
    </source>
</evidence>
<protein>
    <recommendedName>
        <fullName evidence="8">THAP domain-containing protein 5</fullName>
    </recommendedName>
</protein>
<keyword evidence="6 9" id="KW-0238">DNA-binding</keyword>
<dbReference type="PROSITE" id="PS50950">
    <property type="entry name" value="ZF_THAP"/>
    <property type="match status" value="1"/>
</dbReference>
<dbReference type="PANTHER" id="PTHR46927:SF1">
    <property type="entry name" value="THAP DOMAIN-CONTAINING PROTEIN 5"/>
    <property type="match status" value="1"/>
</dbReference>
<keyword evidence="2" id="KW-0479">Metal-binding</keyword>
<keyword evidence="5" id="KW-0175">Coiled coil</keyword>
<dbReference type="Proteomes" id="UP000261660">
    <property type="component" value="Unplaced"/>
</dbReference>
<keyword evidence="7" id="KW-0539">Nucleus</keyword>
<dbReference type="InterPro" id="IPR052224">
    <property type="entry name" value="THAP_domain_protein"/>
</dbReference>
<dbReference type="Ensembl" id="ENSLBET00000006294.1">
    <property type="protein sequence ID" value="ENSLBEP00000005993.1"/>
    <property type="gene ID" value="ENSLBEG00000004586.1"/>
</dbReference>
<dbReference type="GO" id="GO:0005634">
    <property type="term" value="C:nucleus"/>
    <property type="evidence" value="ECO:0007669"/>
    <property type="project" value="UniProtKB-SubCell"/>
</dbReference>
<dbReference type="Pfam" id="PF05485">
    <property type="entry name" value="THAP"/>
    <property type="match status" value="1"/>
</dbReference>
<reference evidence="11" key="2">
    <citation type="submission" date="2025-09" db="UniProtKB">
        <authorList>
            <consortium name="Ensembl"/>
        </authorList>
    </citation>
    <scope>IDENTIFICATION</scope>
</reference>
<evidence type="ECO:0000313" key="12">
    <source>
        <dbReference type="Proteomes" id="UP000261660"/>
    </source>
</evidence>
<dbReference type="GO" id="GO:0003677">
    <property type="term" value="F:DNA binding"/>
    <property type="evidence" value="ECO:0007669"/>
    <property type="project" value="UniProtKB-UniRule"/>
</dbReference>
<keyword evidence="3 9" id="KW-0863">Zinc-finger</keyword>